<dbReference type="SMART" id="SM00055">
    <property type="entry name" value="FCH"/>
    <property type="match status" value="1"/>
</dbReference>
<dbReference type="GO" id="GO:0005543">
    <property type="term" value="F:phospholipid binding"/>
    <property type="evidence" value="ECO:0007669"/>
    <property type="project" value="TreeGrafter"/>
</dbReference>
<keyword evidence="9" id="KW-1185">Reference proteome</keyword>
<dbReference type="OrthoDB" id="27823at2759"/>
<evidence type="ECO:0000259" key="7">
    <source>
        <dbReference type="PROSITE" id="PS51741"/>
    </source>
</evidence>
<reference evidence="8 9" key="1">
    <citation type="submission" date="2018-06" db="EMBL/GenBank/DDBJ databases">
        <title>Comparative genomics reveals the genomic features of Rhizophagus irregularis, R. cerebriforme, R. diaphanum and Gigaspora rosea, and their symbiotic lifestyle signature.</title>
        <authorList>
            <person name="Morin E."/>
            <person name="San Clemente H."/>
            <person name="Chen E.C.H."/>
            <person name="De La Providencia I."/>
            <person name="Hainaut M."/>
            <person name="Kuo A."/>
            <person name="Kohler A."/>
            <person name="Murat C."/>
            <person name="Tang N."/>
            <person name="Roy S."/>
            <person name="Loubradou J."/>
            <person name="Henrissat B."/>
            <person name="Grigoriev I.V."/>
            <person name="Corradi N."/>
            <person name="Roux C."/>
            <person name="Martin F.M."/>
        </authorList>
    </citation>
    <scope>NUCLEOTIDE SEQUENCE [LARGE SCALE GENOMIC DNA]</scope>
    <source>
        <strain evidence="8 9">DAOM 227022</strain>
    </source>
</reference>
<dbReference type="InterPro" id="IPR031160">
    <property type="entry name" value="F_BAR_dom"/>
</dbReference>
<protein>
    <recommendedName>
        <fullName evidence="7">F-BAR domain-containing protein</fullName>
    </recommendedName>
</protein>
<name>A0A397THW6_9GLOM</name>
<evidence type="ECO:0000256" key="6">
    <source>
        <dbReference type="SAM" id="Coils"/>
    </source>
</evidence>
<evidence type="ECO:0000256" key="1">
    <source>
        <dbReference type="ARBA" id="ARBA00004245"/>
    </source>
</evidence>
<dbReference type="InterPro" id="IPR027267">
    <property type="entry name" value="AH/BAR_dom_sf"/>
</dbReference>
<comment type="caution">
    <text evidence="8">The sequence shown here is derived from an EMBL/GenBank/DDBJ whole genome shotgun (WGS) entry which is preliminary data.</text>
</comment>
<evidence type="ECO:0000313" key="8">
    <source>
        <dbReference type="EMBL" id="RIA94591.1"/>
    </source>
</evidence>
<feature type="domain" description="F-BAR" evidence="7">
    <location>
        <begin position="23"/>
        <end position="261"/>
    </location>
</feature>
<dbReference type="PANTHER" id="PTHR23065">
    <property type="entry name" value="PROLINE-SERINE-THREONINE PHOSPHATASE INTERACTING PROTEIN 1"/>
    <property type="match status" value="1"/>
</dbReference>
<accession>A0A397THW6</accession>
<organism evidence="8 9">
    <name type="scientific">Glomus cerebriforme</name>
    <dbReference type="NCBI Taxonomy" id="658196"/>
    <lineage>
        <taxon>Eukaryota</taxon>
        <taxon>Fungi</taxon>
        <taxon>Fungi incertae sedis</taxon>
        <taxon>Mucoromycota</taxon>
        <taxon>Glomeromycotina</taxon>
        <taxon>Glomeromycetes</taxon>
        <taxon>Glomerales</taxon>
        <taxon>Glomeraceae</taxon>
        <taxon>Glomus</taxon>
    </lineage>
</organism>
<sequence length="261" mass="30281">MEIQNITPNISSSLTDSALEGPEIFSNSFWGKDEAGYEALTSRLRQAKQTCEDVRNMFHERALIEEEYAKKLMRISKLPIGKDESGTLRDAMEVCRKELEETAKEHITLSQKIRTDLEQELTHFITRQKEIRKLQQAIVEKSLRNKKEQAILVQRAKEKYEAECIKIQGLLAGKNSIMGKDLEKLNLKIEKTQMAAKAADQEYMQLVKYAQDTTQKWNYDWRIACDKFQDLEEERIDSLKTYLWTYANLISTVCVADDEVS</sequence>
<evidence type="ECO:0000256" key="4">
    <source>
        <dbReference type="ARBA" id="ARBA00023212"/>
    </source>
</evidence>
<dbReference type="Pfam" id="PF00611">
    <property type="entry name" value="FCH"/>
    <property type="match status" value="1"/>
</dbReference>
<dbReference type="SUPFAM" id="SSF103657">
    <property type="entry name" value="BAR/IMD domain-like"/>
    <property type="match status" value="1"/>
</dbReference>
<keyword evidence="4" id="KW-0206">Cytoskeleton</keyword>
<evidence type="ECO:0000256" key="3">
    <source>
        <dbReference type="ARBA" id="ARBA00022553"/>
    </source>
</evidence>
<evidence type="ECO:0000256" key="2">
    <source>
        <dbReference type="ARBA" id="ARBA00022490"/>
    </source>
</evidence>
<evidence type="ECO:0000313" key="9">
    <source>
        <dbReference type="Proteomes" id="UP000265703"/>
    </source>
</evidence>
<dbReference type="Gene3D" id="1.20.1270.60">
    <property type="entry name" value="Arfaptin homology (AH) domain/BAR domain"/>
    <property type="match status" value="1"/>
</dbReference>
<keyword evidence="3" id="KW-0597">Phosphoprotein</keyword>
<keyword evidence="5 6" id="KW-0175">Coiled coil</keyword>
<dbReference type="AlphaFoldDB" id="A0A397THW6"/>
<dbReference type="InterPro" id="IPR001060">
    <property type="entry name" value="FCH_dom"/>
</dbReference>
<gene>
    <name evidence="8" type="ORF">C1645_689748</name>
</gene>
<dbReference type="PROSITE" id="PS51741">
    <property type="entry name" value="F_BAR"/>
    <property type="match status" value="1"/>
</dbReference>
<feature type="coiled-coil region" evidence="6">
    <location>
        <begin position="143"/>
        <end position="202"/>
    </location>
</feature>
<dbReference type="Proteomes" id="UP000265703">
    <property type="component" value="Unassembled WGS sequence"/>
</dbReference>
<evidence type="ECO:0000256" key="5">
    <source>
        <dbReference type="PROSITE-ProRule" id="PRU01077"/>
    </source>
</evidence>
<comment type="subcellular location">
    <subcellularLocation>
        <location evidence="1">Cytoplasm</location>
        <location evidence="1">Cytoskeleton</location>
    </subcellularLocation>
</comment>
<dbReference type="EMBL" id="QKYT01000077">
    <property type="protein sequence ID" value="RIA94591.1"/>
    <property type="molecule type" value="Genomic_DNA"/>
</dbReference>
<dbReference type="GO" id="GO:0009898">
    <property type="term" value="C:cytoplasmic side of plasma membrane"/>
    <property type="evidence" value="ECO:0007669"/>
    <property type="project" value="TreeGrafter"/>
</dbReference>
<dbReference type="GO" id="GO:0120104">
    <property type="term" value="C:mitotic actomyosin contractile ring, proximal layer"/>
    <property type="evidence" value="ECO:0007669"/>
    <property type="project" value="TreeGrafter"/>
</dbReference>
<proteinExistence type="predicted"/>
<dbReference type="PANTHER" id="PTHR23065:SF7">
    <property type="entry name" value="NOSTRIN, ISOFORM H"/>
    <property type="match status" value="1"/>
</dbReference>
<dbReference type="STRING" id="658196.A0A397THW6"/>
<dbReference type="GO" id="GO:0007010">
    <property type="term" value="P:cytoskeleton organization"/>
    <property type="evidence" value="ECO:0007669"/>
    <property type="project" value="TreeGrafter"/>
</dbReference>
<keyword evidence="2" id="KW-0963">Cytoplasm</keyword>